<keyword evidence="2" id="KW-0812">Transmembrane</keyword>
<proteinExistence type="predicted"/>
<evidence type="ECO:0000256" key="1">
    <source>
        <dbReference type="SAM" id="Coils"/>
    </source>
</evidence>
<keyword evidence="6" id="KW-1185">Reference proteome</keyword>
<reference evidence="3" key="1">
    <citation type="submission" date="2022-10" db="EMBL/GenBank/DDBJ databases">
        <authorList>
            <person name="Chen Y."/>
            <person name="Dougan E. K."/>
            <person name="Chan C."/>
            <person name="Rhodes N."/>
            <person name="Thang M."/>
        </authorList>
    </citation>
    <scope>NUCLEOTIDE SEQUENCE</scope>
</reference>
<dbReference type="OrthoDB" id="413104at2759"/>
<accession>A0A9P1CXQ2</accession>
<sequence length="543" mass="61738">MQRAHIREQLRVILAKGEGSCFDDDYITLEGQNLFTRPAVQASLKYIPALCASDACNPELLKSLAYTANDEVFHTHTVAALVQAAWMQTRLATAGEVFVSLLMLPLLCHASFTLRHEQPHFAVPPSLWIILWFHAKKSFEELMQHLAVCRCHRERFNLLEFDNIADIAYITAGWAAIVRQALDPTKLEKPWMSIFCAMAWLRALYSLRGETWMGPRLLPILSALKDTLAFFLVTWTCILAAAHAYNNLQMREEPTPVYAAFMQVFRLGIFGDFDLYEFEGLDVIYKRNGEEWEPVDPDPGPNYVEAHTLFYITGVGITILLMNLLVGVLSNNFEVYEDQSAVLFLRARAKLMLELQARPWTYMLQWLSCRLLRNEESENEKSEPSGVAIILLLLCFGPLVPLFLYSESKFLGKVLLSGITKRRCCGSVLLLLCSPMLFILSACLALILMFFRLVFQMQLSGIFYMVAVSFGCCGAQGDKSPEDCHIWLVVRAEPPMEALRSLRSEMKSSHGKLRTRLEELQSEQKKLTELVKELVQSKGRLLE</sequence>
<protein>
    <submittedName>
        <fullName evidence="5">Ankyrin-3</fullName>
    </submittedName>
</protein>
<reference evidence="4" key="2">
    <citation type="submission" date="2024-04" db="EMBL/GenBank/DDBJ databases">
        <authorList>
            <person name="Chen Y."/>
            <person name="Shah S."/>
            <person name="Dougan E. K."/>
            <person name="Thang M."/>
            <person name="Chan C."/>
        </authorList>
    </citation>
    <scope>NUCLEOTIDE SEQUENCE [LARGE SCALE GENOMIC DNA]</scope>
</reference>
<dbReference type="EMBL" id="CAMXCT020002619">
    <property type="protein sequence ID" value="CAL1152745.1"/>
    <property type="molecule type" value="Genomic_DNA"/>
</dbReference>
<organism evidence="3">
    <name type="scientific">Cladocopium goreaui</name>
    <dbReference type="NCBI Taxonomy" id="2562237"/>
    <lineage>
        <taxon>Eukaryota</taxon>
        <taxon>Sar</taxon>
        <taxon>Alveolata</taxon>
        <taxon>Dinophyceae</taxon>
        <taxon>Suessiales</taxon>
        <taxon>Symbiodiniaceae</taxon>
        <taxon>Cladocopium</taxon>
    </lineage>
</organism>
<dbReference type="Proteomes" id="UP001152797">
    <property type="component" value="Unassembled WGS sequence"/>
</dbReference>
<evidence type="ECO:0000313" key="5">
    <source>
        <dbReference type="EMBL" id="CAL4786682.1"/>
    </source>
</evidence>
<dbReference type="EMBL" id="CAMXCT030002619">
    <property type="protein sequence ID" value="CAL4786682.1"/>
    <property type="molecule type" value="Genomic_DNA"/>
</dbReference>
<feature type="transmembrane region" description="Helical" evidence="2">
    <location>
        <begin position="426"/>
        <end position="455"/>
    </location>
</feature>
<gene>
    <name evidence="3" type="ORF">C1SCF055_LOCUS25575</name>
</gene>
<feature type="transmembrane region" description="Helical" evidence="2">
    <location>
        <begin position="228"/>
        <end position="245"/>
    </location>
</feature>
<evidence type="ECO:0000313" key="3">
    <source>
        <dbReference type="EMBL" id="CAI3999370.1"/>
    </source>
</evidence>
<feature type="transmembrane region" description="Helical" evidence="2">
    <location>
        <begin position="309"/>
        <end position="329"/>
    </location>
</feature>
<evidence type="ECO:0000313" key="6">
    <source>
        <dbReference type="Proteomes" id="UP001152797"/>
    </source>
</evidence>
<keyword evidence="1" id="KW-0175">Coiled coil</keyword>
<feature type="transmembrane region" description="Helical" evidence="2">
    <location>
        <begin position="387"/>
        <end position="406"/>
    </location>
</feature>
<name>A0A9P1CXQ2_9DINO</name>
<dbReference type="EMBL" id="CAMXCT010002619">
    <property type="protein sequence ID" value="CAI3999370.1"/>
    <property type="molecule type" value="Genomic_DNA"/>
</dbReference>
<evidence type="ECO:0000256" key="2">
    <source>
        <dbReference type="SAM" id="Phobius"/>
    </source>
</evidence>
<evidence type="ECO:0000313" key="4">
    <source>
        <dbReference type="EMBL" id="CAL1152745.1"/>
    </source>
</evidence>
<dbReference type="AlphaFoldDB" id="A0A9P1CXQ2"/>
<feature type="coiled-coil region" evidence="1">
    <location>
        <begin position="503"/>
        <end position="540"/>
    </location>
</feature>
<keyword evidence="2" id="KW-1133">Transmembrane helix</keyword>
<keyword evidence="2" id="KW-0472">Membrane</keyword>
<comment type="caution">
    <text evidence="3">The sequence shown here is derived from an EMBL/GenBank/DDBJ whole genome shotgun (WGS) entry which is preliminary data.</text>
</comment>